<dbReference type="InterPro" id="IPR036081">
    <property type="entry name" value="Translin_sf"/>
</dbReference>
<dbReference type="GO" id="GO:0043565">
    <property type="term" value="F:sequence-specific DNA binding"/>
    <property type="evidence" value="ECO:0007669"/>
    <property type="project" value="InterPro"/>
</dbReference>
<keyword evidence="4" id="KW-0963">Cytoplasm</keyword>
<dbReference type="Gene3D" id="1.20.58.190">
    <property type="entry name" value="Translin, domain 1"/>
    <property type="match status" value="1"/>
</dbReference>
<evidence type="ECO:0000256" key="4">
    <source>
        <dbReference type="ARBA" id="ARBA00022490"/>
    </source>
</evidence>
<dbReference type="EMBL" id="CP119877">
    <property type="protein sequence ID" value="WFD33749.1"/>
    <property type="molecule type" value="Genomic_DNA"/>
</dbReference>
<dbReference type="Gene3D" id="1.20.58.200">
    <property type="entry name" value="Translin, domain 2"/>
    <property type="match status" value="1"/>
</dbReference>
<evidence type="ECO:0008006" key="8">
    <source>
        <dbReference type="Google" id="ProtNLM"/>
    </source>
</evidence>
<evidence type="ECO:0000256" key="5">
    <source>
        <dbReference type="ARBA" id="ARBA00023242"/>
    </source>
</evidence>
<dbReference type="Pfam" id="PF01997">
    <property type="entry name" value="Translin"/>
    <property type="match status" value="1"/>
</dbReference>
<dbReference type="InterPro" id="IPR016068">
    <property type="entry name" value="Translin_N"/>
</dbReference>
<accession>A0AAF0J5T3</accession>
<dbReference type="CDD" id="cd14820">
    <property type="entry name" value="TRAX"/>
    <property type="match status" value="1"/>
</dbReference>
<protein>
    <recommendedName>
        <fullName evidence="8">Translin-associated protein X</fullName>
    </recommendedName>
</protein>
<evidence type="ECO:0000313" key="7">
    <source>
        <dbReference type="Proteomes" id="UP001219933"/>
    </source>
</evidence>
<keyword evidence="7" id="KW-1185">Reference proteome</keyword>
<dbReference type="PANTHER" id="PTHR10741">
    <property type="entry name" value="TRANSLIN AND TRANSLIN ASSOCIATED PROTEIN X"/>
    <property type="match status" value="1"/>
</dbReference>
<evidence type="ECO:0000256" key="1">
    <source>
        <dbReference type="ARBA" id="ARBA00004123"/>
    </source>
</evidence>
<reference evidence="6" key="1">
    <citation type="submission" date="2023-03" db="EMBL/GenBank/DDBJ databases">
        <title>Mating type loci evolution in Malassezia.</title>
        <authorList>
            <person name="Coelho M.A."/>
        </authorList>
    </citation>
    <scope>NUCLEOTIDE SEQUENCE</scope>
    <source>
        <strain evidence="6">CBS 11721</strain>
    </source>
</reference>
<dbReference type="SUPFAM" id="SSF74784">
    <property type="entry name" value="Translin"/>
    <property type="match status" value="1"/>
</dbReference>
<dbReference type="GO" id="GO:0005737">
    <property type="term" value="C:cytoplasm"/>
    <property type="evidence" value="ECO:0007669"/>
    <property type="project" value="UniProtKB-SubCell"/>
</dbReference>
<dbReference type="GO" id="GO:0005634">
    <property type="term" value="C:nucleus"/>
    <property type="evidence" value="ECO:0007669"/>
    <property type="project" value="UniProtKB-SubCell"/>
</dbReference>
<evidence type="ECO:0000256" key="2">
    <source>
        <dbReference type="ARBA" id="ARBA00004496"/>
    </source>
</evidence>
<comment type="similarity">
    <text evidence="3">Belongs to the translin family.</text>
</comment>
<sequence length="188" mass="21520">MQHAFEQFRDEIDAYNDKRERLIKLSRDITIQSKKTIFHLHRFDANLVWPYDASANEKLVLEAHEQLNKVYALLHKCGEDEGLASDGAASPEMHRFEKCIGASLEELVEAASFLYFVEHGELMPLEHIQQKLSDGTRQHIFLSPLRYILGISDLTGELMRFAINSATTKNCDAVIRDVLEVQRTIYGA</sequence>
<evidence type="ECO:0000256" key="3">
    <source>
        <dbReference type="ARBA" id="ARBA00005902"/>
    </source>
</evidence>
<evidence type="ECO:0000313" key="6">
    <source>
        <dbReference type="EMBL" id="WFD33749.1"/>
    </source>
</evidence>
<dbReference type="AlphaFoldDB" id="A0AAF0J5T3"/>
<dbReference type="Proteomes" id="UP001219933">
    <property type="component" value="Chromosome 1"/>
</dbReference>
<organism evidence="6 7">
    <name type="scientific">Malassezia cuniculi</name>
    <dbReference type="NCBI Taxonomy" id="948313"/>
    <lineage>
        <taxon>Eukaryota</taxon>
        <taxon>Fungi</taxon>
        <taxon>Dikarya</taxon>
        <taxon>Basidiomycota</taxon>
        <taxon>Ustilaginomycotina</taxon>
        <taxon>Malasseziomycetes</taxon>
        <taxon>Malasseziales</taxon>
        <taxon>Malasseziaceae</taxon>
        <taxon>Malassezia</taxon>
    </lineage>
</organism>
<gene>
    <name evidence="6" type="ORF">MCUN1_000564</name>
</gene>
<name>A0AAF0J5T3_9BASI</name>
<dbReference type="InterPro" id="IPR002848">
    <property type="entry name" value="Translin_fam"/>
</dbReference>
<comment type="subcellular location">
    <subcellularLocation>
        <location evidence="2">Cytoplasm</location>
    </subcellularLocation>
    <subcellularLocation>
        <location evidence="1">Nucleus</location>
    </subcellularLocation>
</comment>
<proteinExistence type="inferred from homology"/>
<keyword evidence="5" id="KW-0539">Nucleus</keyword>
<dbReference type="InterPro" id="IPR016069">
    <property type="entry name" value="Translin_C"/>
</dbReference>